<dbReference type="EMBL" id="AP008209">
    <property type="protein sequence ID" value="BAH92336.1"/>
    <property type="molecule type" value="Genomic_DNA"/>
</dbReference>
<reference evidence="2 3" key="1">
    <citation type="journal article" date="2005" name="Nature">
        <title>The map-based sequence of the rice genome.</title>
        <authorList>
            <consortium name="International rice genome sequencing project (IRGSP)"/>
            <person name="Matsumoto T."/>
            <person name="Wu J."/>
            <person name="Kanamori H."/>
            <person name="Katayose Y."/>
            <person name="Fujisawa M."/>
            <person name="Namiki N."/>
            <person name="Mizuno H."/>
            <person name="Yamamoto K."/>
            <person name="Antonio B.A."/>
            <person name="Baba T."/>
            <person name="Sakata K."/>
            <person name="Nagamura Y."/>
            <person name="Aoki H."/>
            <person name="Arikawa K."/>
            <person name="Arita K."/>
            <person name="Bito T."/>
            <person name="Chiden Y."/>
            <person name="Fujitsuka N."/>
            <person name="Fukunaka R."/>
            <person name="Hamada M."/>
            <person name="Harada C."/>
            <person name="Hayashi A."/>
            <person name="Hijishita S."/>
            <person name="Honda M."/>
            <person name="Hosokawa S."/>
            <person name="Ichikawa Y."/>
            <person name="Idonuma A."/>
            <person name="Iijima M."/>
            <person name="Ikeda M."/>
            <person name="Ikeno M."/>
            <person name="Ito K."/>
            <person name="Ito S."/>
            <person name="Ito T."/>
            <person name="Ito Y."/>
            <person name="Ito Y."/>
            <person name="Iwabuchi A."/>
            <person name="Kamiya K."/>
            <person name="Karasawa W."/>
            <person name="Kurita K."/>
            <person name="Katagiri S."/>
            <person name="Kikuta A."/>
            <person name="Kobayashi H."/>
            <person name="Kobayashi N."/>
            <person name="Machita K."/>
            <person name="Maehara T."/>
            <person name="Masukawa M."/>
            <person name="Mizubayashi T."/>
            <person name="Mukai Y."/>
            <person name="Nagasaki H."/>
            <person name="Nagata Y."/>
            <person name="Naito S."/>
            <person name="Nakashima M."/>
            <person name="Nakama Y."/>
            <person name="Nakamichi Y."/>
            <person name="Nakamura M."/>
            <person name="Meguro A."/>
            <person name="Negishi M."/>
            <person name="Ohta I."/>
            <person name="Ohta T."/>
            <person name="Okamoto M."/>
            <person name="Ono N."/>
            <person name="Saji S."/>
            <person name="Sakaguchi M."/>
            <person name="Sakai K."/>
            <person name="Shibata M."/>
            <person name="Shimokawa T."/>
            <person name="Song J."/>
            <person name="Takazaki Y."/>
            <person name="Terasawa K."/>
            <person name="Tsugane M."/>
            <person name="Tsuji K."/>
            <person name="Ueda S."/>
            <person name="Waki K."/>
            <person name="Yamagata H."/>
            <person name="Yamamoto M."/>
            <person name="Yamamoto S."/>
            <person name="Yamane H."/>
            <person name="Yoshiki S."/>
            <person name="Yoshihara R."/>
            <person name="Yukawa K."/>
            <person name="Zhong H."/>
            <person name="Yano M."/>
            <person name="Yuan Q."/>
            <person name="Ouyang S."/>
            <person name="Liu J."/>
            <person name="Jones K.M."/>
            <person name="Gansberger K."/>
            <person name="Moffat K."/>
            <person name="Hill J."/>
            <person name="Bera J."/>
            <person name="Fadrosh D."/>
            <person name="Jin S."/>
            <person name="Johri S."/>
            <person name="Kim M."/>
            <person name="Overton L."/>
            <person name="Reardon M."/>
            <person name="Tsitrin T."/>
            <person name="Vuong H."/>
            <person name="Weaver B."/>
            <person name="Ciecko A."/>
            <person name="Tallon L."/>
            <person name="Jackson J."/>
            <person name="Pai G."/>
            <person name="Aken S.V."/>
            <person name="Utterback T."/>
            <person name="Reidmuller S."/>
            <person name="Feldblyum T."/>
            <person name="Hsiao J."/>
            <person name="Zismann V."/>
            <person name="Iobst S."/>
            <person name="de Vazeille A.R."/>
            <person name="Buell C.R."/>
            <person name="Ying K."/>
            <person name="Li Y."/>
            <person name="Lu T."/>
            <person name="Huang Y."/>
            <person name="Zhao Q."/>
            <person name="Feng Q."/>
            <person name="Zhang L."/>
            <person name="Zhu J."/>
            <person name="Weng Q."/>
            <person name="Mu J."/>
            <person name="Lu Y."/>
            <person name="Fan D."/>
            <person name="Liu Y."/>
            <person name="Guan J."/>
            <person name="Zhang Y."/>
            <person name="Yu S."/>
            <person name="Liu X."/>
            <person name="Zhang Y."/>
            <person name="Hong G."/>
            <person name="Han B."/>
            <person name="Choisne N."/>
            <person name="Demange N."/>
            <person name="Orjeda G."/>
            <person name="Samain S."/>
            <person name="Cattolico L."/>
            <person name="Pelletier E."/>
            <person name="Couloux A."/>
            <person name="Segurens B."/>
            <person name="Wincker P."/>
            <person name="D'Hont A."/>
            <person name="Scarpelli C."/>
            <person name="Weissenbach J."/>
            <person name="Salanoubat M."/>
            <person name="Quetier F."/>
            <person name="Yu Y."/>
            <person name="Kim H.R."/>
            <person name="Rambo T."/>
            <person name="Currie J."/>
            <person name="Collura K."/>
            <person name="Luo M."/>
            <person name="Yang T."/>
            <person name="Ammiraju J.S.S."/>
            <person name="Engler F."/>
            <person name="Soderlund C."/>
            <person name="Wing R.A."/>
            <person name="Palmer L.E."/>
            <person name="de la Bastide M."/>
            <person name="Spiegel L."/>
            <person name="Nascimento L."/>
            <person name="Zutavern T."/>
            <person name="O'Shaughnessy A."/>
            <person name="Dike S."/>
            <person name="Dedhia N."/>
            <person name="Preston R."/>
            <person name="Balija V."/>
            <person name="McCombie W.R."/>
            <person name="Chow T."/>
            <person name="Chen H."/>
            <person name="Chung M."/>
            <person name="Chen C."/>
            <person name="Shaw J."/>
            <person name="Wu H."/>
            <person name="Hsiao K."/>
            <person name="Chao Y."/>
            <person name="Chu M."/>
            <person name="Cheng C."/>
            <person name="Hour A."/>
            <person name="Lee P."/>
            <person name="Lin S."/>
            <person name="Lin Y."/>
            <person name="Liou J."/>
            <person name="Liu S."/>
            <person name="Hsing Y."/>
            <person name="Raghuvanshi S."/>
            <person name="Mohanty A."/>
            <person name="Bharti A.K."/>
            <person name="Gaur A."/>
            <person name="Gupta V."/>
            <person name="Kumar D."/>
            <person name="Ravi V."/>
            <person name="Vij S."/>
            <person name="Kapur A."/>
            <person name="Khurana P."/>
            <person name="Khurana P."/>
            <person name="Khurana J.P."/>
            <person name="Tyagi A.K."/>
            <person name="Gaikwad K."/>
            <person name="Singh A."/>
            <person name="Dalal V."/>
            <person name="Srivastava S."/>
            <person name="Dixit A."/>
            <person name="Pal A.K."/>
            <person name="Ghazi I.A."/>
            <person name="Yadav M."/>
            <person name="Pandit A."/>
            <person name="Bhargava A."/>
            <person name="Sureshbabu K."/>
            <person name="Batra K."/>
            <person name="Sharma T.R."/>
            <person name="Mohapatra T."/>
            <person name="Singh N.K."/>
            <person name="Messing J."/>
            <person name="Nelson A.B."/>
            <person name="Fuks G."/>
            <person name="Kavchok S."/>
            <person name="Keizer G."/>
            <person name="Linton E."/>
            <person name="Llaca V."/>
            <person name="Song R."/>
            <person name="Tanyolac B."/>
            <person name="Young S."/>
            <person name="Ho-Il K."/>
            <person name="Hahn J.H."/>
            <person name="Sangsakoo G."/>
            <person name="Vanavichit A."/>
            <person name="de Mattos Luiz.A.T."/>
            <person name="Zimmer P.D."/>
            <person name="Malone G."/>
            <person name="Dellagostin O."/>
            <person name="de Oliveira A.C."/>
            <person name="Bevan M."/>
            <person name="Bancroft I."/>
            <person name="Minx P."/>
            <person name="Cordum H."/>
            <person name="Wilson R."/>
            <person name="Cheng Z."/>
            <person name="Jin W."/>
            <person name="Jiang J."/>
            <person name="Leong S.A."/>
            <person name="Iwama H."/>
            <person name="Gojobori T."/>
            <person name="Itoh T."/>
            <person name="Niimura Y."/>
            <person name="Fujii Y."/>
            <person name="Habara T."/>
            <person name="Sakai H."/>
            <person name="Sato Y."/>
            <person name="Wilson G."/>
            <person name="Kumar K."/>
            <person name="McCouch S."/>
            <person name="Juretic N."/>
            <person name="Hoen D."/>
            <person name="Wright S."/>
            <person name="Bruskiewich R."/>
            <person name="Bureau T."/>
            <person name="Miyao A."/>
            <person name="Hirochika H."/>
            <person name="Nishikawa T."/>
            <person name="Kadowaki K."/>
            <person name="Sugiura M."/>
            <person name="Burr B."/>
            <person name="Sasaki T."/>
        </authorList>
    </citation>
    <scope>NUCLEOTIDE SEQUENCE [LARGE SCALE GENOMIC DNA]</scope>
    <source>
        <strain evidence="3">cv. Nipponbare</strain>
    </source>
</reference>
<feature type="region of interest" description="Disordered" evidence="1">
    <location>
        <begin position="1"/>
        <end position="58"/>
    </location>
</feature>
<evidence type="ECO:0000256" key="1">
    <source>
        <dbReference type="SAM" id="MobiDB-lite"/>
    </source>
</evidence>
<evidence type="ECO:0000313" key="3">
    <source>
        <dbReference type="Proteomes" id="UP000000763"/>
    </source>
</evidence>
<name>C7J064_ORYSJ</name>
<sequence length="85" mass="8588">MASDQTLPVPVSVELPPAAPNPPDPTAPLLPHADDPSAPPAAAPPRAPGRSCPRIPQGTAIPMITTAVLAPVRPAHLGMGTVVRK</sequence>
<reference evidence="3" key="2">
    <citation type="journal article" date="2008" name="Nucleic Acids Res.">
        <title>The rice annotation project database (RAP-DB): 2008 update.</title>
        <authorList>
            <consortium name="The rice annotation project (RAP)"/>
        </authorList>
    </citation>
    <scope>GENOME REANNOTATION</scope>
    <source>
        <strain evidence="3">cv. Nipponbare</strain>
    </source>
</reference>
<dbReference type="KEGG" id="dosa:Os03g0708800"/>
<gene>
    <name evidence="2" type="ordered locus">Os03g0708800</name>
</gene>
<dbReference type="AlphaFoldDB" id="C7J064"/>
<feature type="compositionally biased region" description="Pro residues" evidence="1">
    <location>
        <begin position="17"/>
        <end position="28"/>
    </location>
</feature>
<feature type="compositionally biased region" description="Pro residues" evidence="1">
    <location>
        <begin position="37"/>
        <end position="47"/>
    </location>
</feature>
<organism evidence="2 3">
    <name type="scientific">Oryza sativa subsp. japonica</name>
    <name type="common">Rice</name>
    <dbReference type="NCBI Taxonomy" id="39947"/>
    <lineage>
        <taxon>Eukaryota</taxon>
        <taxon>Viridiplantae</taxon>
        <taxon>Streptophyta</taxon>
        <taxon>Embryophyta</taxon>
        <taxon>Tracheophyta</taxon>
        <taxon>Spermatophyta</taxon>
        <taxon>Magnoliopsida</taxon>
        <taxon>Liliopsida</taxon>
        <taxon>Poales</taxon>
        <taxon>Poaceae</taxon>
        <taxon>BOP clade</taxon>
        <taxon>Oryzoideae</taxon>
        <taxon>Oryzeae</taxon>
        <taxon>Oryzinae</taxon>
        <taxon>Oryza</taxon>
        <taxon>Oryza sativa</taxon>
    </lineage>
</organism>
<proteinExistence type="predicted"/>
<dbReference type="Proteomes" id="UP000000763">
    <property type="component" value="Chromosome 3"/>
</dbReference>
<protein>
    <submittedName>
        <fullName evidence="2">Os03g0708800 protein</fullName>
    </submittedName>
</protein>
<evidence type="ECO:0000313" key="2">
    <source>
        <dbReference type="EMBL" id="BAH92336.1"/>
    </source>
</evidence>
<accession>C7J064</accession>